<evidence type="ECO:0000259" key="1">
    <source>
        <dbReference type="Pfam" id="PF04233"/>
    </source>
</evidence>
<name>A0ABY4E2I4_9NEIS</name>
<reference evidence="3 4" key="1">
    <citation type="journal article" date="2022" name="Res Sq">
        <title>Evolution of multicellular longitudinally dividing oral cavity symbionts (Neisseriaceae).</title>
        <authorList>
            <person name="Nyongesa S."/>
            <person name="Weber P."/>
            <person name="Bernet E."/>
            <person name="Pullido F."/>
            <person name="Nieckarz M."/>
            <person name="Delaby M."/>
            <person name="Nieves C."/>
            <person name="Viehboeck T."/>
            <person name="Krause N."/>
            <person name="Rivera-Millot A."/>
            <person name="Nakamura A."/>
            <person name="Vischer N."/>
            <person name="VanNieuwenhze M."/>
            <person name="Brun Y."/>
            <person name="Cava F."/>
            <person name="Bulgheresi S."/>
            <person name="Veyrier F."/>
        </authorList>
    </citation>
    <scope>NUCLEOTIDE SEQUENCE [LARGE SCALE GENOMIC DNA]</scope>
    <source>
        <strain evidence="3 4">SN4</strain>
    </source>
</reference>
<feature type="domain" description="Phage head morphogenesis" evidence="1">
    <location>
        <begin position="56"/>
        <end position="186"/>
    </location>
</feature>
<accession>A0ABY4E2I4</accession>
<gene>
    <name evidence="3" type="ORF">LVJ82_01040</name>
</gene>
<evidence type="ECO:0000259" key="2">
    <source>
        <dbReference type="Pfam" id="PF18664"/>
    </source>
</evidence>
<keyword evidence="4" id="KW-1185">Reference proteome</keyword>
<feature type="domain" description="CdiA C-terminal tRNase" evidence="2">
    <location>
        <begin position="302"/>
        <end position="423"/>
    </location>
</feature>
<evidence type="ECO:0000313" key="4">
    <source>
        <dbReference type="Proteomes" id="UP000832011"/>
    </source>
</evidence>
<evidence type="ECO:0008006" key="5">
    <source>
        <dbReference type="Google" id="ProtNLM"/>
    </source>
</evidence>
<evidence type="ECO:0000313" key="3">
    <source>
        <dbReference type="EMBL" id="UOO89600.1"/>
    </source>
</evidence>
<dbReference type="RefSeq" id="WP_058305498.1">
    <property type="nucleotide sequence ID" value="NZ_CABKVG010000007.1"/>
</dbReference>
<dbReference type="Proteomes" id="UP000832011">
    <property type="component" value="Chromosome"/>
</dbReference>
<organism evidence="3 4">
    <name type="scientific">Vitreoscilla massiliensis</name>
    <dbReference type="NCBI Taxonomy" id="1689272"/>
    <lineage>
        <taxon>Bacteria</taxon>
        <taxon>Pseudomonadati</taxon>
        <taxon>Pseudomonadota</taxon>
        <taxon>Betaproteobacteria</taxon>
        <taxon>Neisseriales</taxon>
        <taxon>Neisseriaceae</taxon>
        <taxon>Vitreoscilla</taxon>
    </lineage>
</organism>
<protein>
    <recommendedName>
        <fullName evidence="5">Phage head morphogenesis protein</fullName>
    </recommendedName>
</protein>
<dbReference type="Pfam" id="PF18664">
    <property type="entry name" value="CdiA_C_tRNase"/>
    <property type="match status" value="1"/>
</dbReference>
<dbReference type="CDD" id="cd20726">
    <property type="entry name" value="CDI_toxin_BpE479_tRNase-like"/>
    <property type="match status" value="1"/>
</dbReference>
<dbReference type="Pfam" id="PF04233">
    <property type="entry name" value="Phage_Mu_F"/>
    <property type="match status" value="1"/>
</dbReference>
<dbReference type="InterPro" id="IPR041620">
    <property type="entry name" value="CdiA_C_tRNase"/>
</dbReference>
<proteinExistence type="predicted"/>
<dbReference type="EMBL" id="CP091511">
    <property type="protein sequence ID" value="UOO89600.1"/>
    <property type="molecule type" value="Genomic_DNA"/>
</dbReference>
<sequence>MDEIELNPIGLIDRAALEYLKSKKLLPSFAYEDVWMHEHAVAFTVAKMLDADLLAEVKSALEDAITTGSDFNAFKQRLKPYLMSRGWWGEQIMLDPLDEQAKVVQLGSTRRLETIFQTNMATAYAAGQWQRIQSTKSALPYLRYNASAASNPREAHKRYYGLVLPVEHELWNTIYPPNGYGCLCSVTQLTRKQAEKYGISDEPEVEVVDVVNQRTGEVVNIPADITPSFAHNHGDRLGALDALFGDKHGTDALDSLIQSRESWLSKRFNMPDSIKTTTLPAKVSKKEIGRLLVDVLDGIAKPSEADAAARWQVAHNVKLERYALENETPPDFYIVDADKPKEQWTTIDFMYTQDPRNLFKVDKFNQYFADTELRWKDHQLNIQKHLAKADIVPLDLRQLNQLNRMKLVAYVLSLPQEQQAKIQFLVSESL</sequence>
<dbReference type="InterPro" id="IPR006528">
    <property type="entry name" value="Phage_head_morphogenesis_dom"/>
</dbReference>